<evidence type="ECO:0000313" key="3">
    <source>
        <dbReference type="Proteomes" id="UP000217103"/>
    </source>
</evidence>
<evidence type="ECO:0000256" key="1">
    <source>
        <dbReference type="SAM" id="MobiDB-lite"/>
    </source>
</evidence>
<feature type="compositionally biased region" description="Basic and acidic residues" evidence="1">
    <location>
        <begin position="35"/>
        <end position="44"/>
    </location>
</feature>
<protein>
    <submittedName>
        <fullName evidence="2">Uncharacterized protein</fullName>
    </submittedName>
</protein>
<evidence type="ECO:0000313" key="2">
    <source>
        <dbReference type="EMBL" id="SDR23648.1"/>
    </source>
</evidence>
<keyword evidence="3" id="KW-1185">Reference proteome</keyword>
<accession>A0A1H1HER6</accession>
<feature type="region of interest" description="Disordered" evidence="1">
    <location>
        <begin position="35"/>
        <end position="67"/>
    </location>
</feature>
<reference evidence="2 3" key="1">
    <citation type="submission" date="2016-10" db="EMBL/GenBank/DDBJ databases">
        <authorList>
            <person name="de Groot N.N."/>
        </authorList>
    </citation>
    <scope>NUCLEOTIDE SEQUENCE [LARGE SCALE GENOMIC DNA]</scope>
    <source>
        <strain evidence="2 3">DSM 43794</strain>
    </source>
</reference>
<proteinExistence type="predicted"/>
<dbReference type="AlphaFoldDB" id="A0A1H1HER6"/>
<gene>
    <name evidence="2" type="ORF">SAMN04489764_4330</name>
</gene>
<organism evidence="2 3">
    <name type="scientific">Thermostaphylospora chromogena</name>
    <dbReference type="NCBI Taxonomy" id="35622"/>
    <lineage>
        <taxon>Bacteria</taxon>
        <taxon>Bacillati</taxon>
        <taxon>Actinomycetota</taxon>
        <taxon>Actinomycetes</taxon>
        <taxon>Streptosporangiales</taxon>
        <taxon>Thermomonosporaceae</taxon>
        <taxon>Thermostaphylospora</taxon>
    </lineage>
</organism>
<name>A0A1H1HER6_9ACTN</name>
<dbReference type="EMBL" id="FNKK01000002">
    <property type="protein sequence ID" value="SDR23648.1"/>
    <property type="molecule type" value="Genomic_DNA"/>
</dbReference>
<sequence length="257" mass="27523">MAVLLAGTYLMRRRIAFSVGGALREWRAERKERRLAVADTHPDEQPTDEFPVPVPRAKPELEPTQEPRPVLEPAEIAAGSAVAYAISLAALRGTGLVGPGAEGVARAILVELLTGIDFPAEVVMPHGLARRLLGDAVTAKHPALVVLDSVRDVVTHVEVEIVRRTGEREGLGGHKDLPWLFVMAAPGEAAEALDRAITAGAESLVLGVMVDRWPYGITCAVDTDGTITHLEGKDAPPWVGHRIPTLTLNQAMSTLFP</sequence>
<dbReference type="Proteomes" id="UP000217103">
    <property type="component" value="Unassembled WGS sequence"/>
</dbReference>